<feature type="domain" description="Pterin-binding" evidence="12">
    <location>
        <begin position="135"/>
        <end position="388"/>
    </location>
</feature>
<evidence type="ECO:0000259" key="12">
    <source>
        <dbReference type="PROSITE" id="PS50972"/>
    </source>
</evidence>
<dbReference type="PROSITE" id="PS50972">
    <property type="entry name" value="PTERIN_BINDING"/>
    <property type="match status" value="1"/>
</dbReference>
<evidence type="ECO:0000256" key="10">
    <source>
        <dbReference type="ARBA" id="ARBA00022909"/>
    </source>
</evidence>
<dbReference type="FunFam" id="3.20.20.20:FF:000006">
    <property type="entry name" value="Dihydropteroate synthase"/>
    <property type="match status" value="1"/>
</dbReference>
<dbReference type="InterPro" id="IPR006390">
    <property type="entry name" value="DHP_synth_dom"/>
</dbReference>
<comment type="similarity">
    <text evidence="4">Belongs to the DHPS family.</text>
</comment>
<reference evidence="13" key="1">
    <citation type="journal article" date="2020" name="mSystems">
        <title>Genome- and Community-Level Interaction Insights into Carbon Utilization and Element Cycling Functions of Hydrothermarchaeota in Hydrothermal Sediment.</title>
        <authorList>
            <person name="Zhou Z."/>
            <person name="Liu Y."/>
            <person name="Xu W."/>
            <person name="Pan J."/>
            <person name="Luo Z.H."/>
            <person name="Li M."/>
        </authorList>
    </citation>
    <scope>NUCLEOTIDE SEQUENCE [LARGE SCALE GENOMIC DNA]</scope>
    <source>
        <strain evidence="13">SpSt-906</strain>
    </source>
</reference>
<keyword evidence="8" id="KW-0479">Metal-binding</keyword>
<dbReference type="PROSITE" id="PS00792">
    <property type="entry name" value="DHPS_1"/>
    <property type="match status" value="1"/>
</dbReference>
<dbReference type="EMBL" id="DTMQ01000032">
    <property type="protein sequence ID" value="HGE99373.1"/>
    <property type="molecule type" value="Genomic_DNA"/>
</dbReference>
<comment type="catalytic activity">
    <reaction evidence="1">
        <text>(7,8-dihydropterin-6-yl)methyl diphosphate + 4-aminobenzoate = 7,8-dihydropteroate + diphosphate</text>
        <dbReference type="Rhea" id="RHEA:19949"/>
        <dbReference type="ChEBI" id="CHEBI:17836"/>
        <dbReference type="ChEBI" id="CHEBI:17839"/>
        <dbReference type="ChEBI" id="CHEBI:33019"/>
        <dbReference type="ChEBI" id="CHEBI:72950"/>
        <dbReference type="EC" id="2.5.1.15"/>
    </reaction>
</comment>
<comment type="cofactor">
    <cofactor evidence="2">
        <name>Mg(2+)</name>
        <dbReference type="ChEBI" id="CHEBI:18420"/>
    </cofactor>
</comment>
<dbReference type="Gene3D" id="3.20.20.20">
    <property type="entry name" value="Dihydropteroate synthase-like"/>
    <property type="match status" value="1"/>
</dbReference>
<evidence type="ECO:0000256" key="4">
    <source>
        <dbReference type="ARBA" id="ARBA00009503"/>
    </source>
</evidence>
<dbReference type="Pfam" id="PF00809">
    <property type="entry name" value="Pterin_bind"/>
    <property type="match status" value="1"/>
</dbReference>
<protein>
    <recommendedName>
        <fullName evidence="6">Dihydropteroate synthase</fullName>
        <ecNumber evidence="5">2.5.1.15</ecNumber>
    </recommendedName>
    <alternativeName>
        <fullName evidence="11">Dihydropteroate pyrophosphorylase</fullName>
    </alternativeName>
</protein>
<name>A0A7C3YSV7_UNCW3</name>
<dbReference type="CDD" id="cd00739">
    <property type="entry name" value="DHPS"/>
    <property type="match status" value="1"/>
</dbReference>
<sequence length="400" mass="45439">MRPLIIQNENDLISELKRTGCDPKAFPIFREKVKIIPIKVDSLSCANVNILKQTALALGADCVIHREVISGKRKTSSGIILATPRQYQSIIQKLSYQHPSLRRLAEEIKEILGRLERKDFVLRFSQRVYHLKERVHIMGILNITPDSFYDGGRYYKPELAIRRAEEMAEEGADFIDIGAESTRPGAKPLTAKEEIARLKPILPQIRKRLEIPISCDTYKSEVADFALKEGCEIINDISAFRFDKKMANLLAKSNAYCILMHIKGRPRTMQKKPSYKDLMSEIYYYLKERIELARREGIEEERIIVDPGIGFGKRLEDNYEIIRRLGELKGLGRPILLGPSRKSFIGLTLNLPPEERLEGSLSASVFATIQGVHILRVHDVLATKRAVMMAESIQKGKGNA</sequence>
<dbReference type="GO" id="GO:0005829">
    <property type="term" value="C:cytosol"/>
    <property type="evidence" value="ECO:0007669"/>
    <property type="project" value="TreeGrafter"/>
</dbReference>
<keyword evidence="9" id="KW-0460">Magnesium</keyword>
<accession>A0A7C3YSV7</accession>
<dbReference type="AlphaFoldDB" id="A0A7C3YSV7"/>
<dbReference type="PANTHER" id="PTHR20941:SF1">
    <property type="entry name" value="FOLIC ACID SYNTHESIS PROTEIN FOL1"/>
    <property type="match status" value="1"/>
</dbReference>
<dbReference type="PANTHER" id="PTHR20941">
    <property type="entry name" value="FOLATE SYNTHESIS PROTEINS"/>
    <property type="match status" value="1"/>
</dbReference>
<dbReference type="InterPro" id="IPR000489">
    <property type="entry name" value="Pterin-binding_dom"/>
</dbReference>
<dbReference type="GO" id="GO:0046872">
    <property type="term" value="F:metal ion binding"/>
    <property type="evidence" value="ECO:0007669"/>
    <property type="project" value="UniProtKB-KW"/>
</dbReference>
<dbReference type="EC" id="2.5.1.15" evidence="5"/>
<dbReference type="InterPro" id="IPR011005">
    <property type="entry name" value="Dihydropteroate_synth-like_sf"/>
</dbReference>
<evidence type="ECO:0000256" key="6">
    <source>
        <dbReference type="ARBA" id="ARBA00016919"/>
    </source>
</evidence>
<evidence type="ECO:0000256" key="5">
    <source>
        <dbReference type="ARBA" id="ARBA00012458"/>
    </source>
</evidence>
<organism evidence="13">
    <name type="scientific">candidate division WOR-3 bacterium</name>
    <dbReference type="NCBI Taxonomy" id="2052148"/>
    <lineage>
        <taxon>Bacteria</taxon>
        <taxon>Bacteria division WOR-3</taxon>
    </lineage>
</organism>
<dbReference type="SUPFAM" id="SSF51717">
    <property type="entry name" value="Dihydropteroate synthetase-like"/>
    <property type="match status" value="1"/>
</dbReference>
<evidence type="ECO:0000313" key="13">
    <source>
        <dbReference type="EMBL" id="HGE99373.1"/>
    </source>
</evidence>
<evidence type="ECO:0000256" key="8">
    <source>
        <dbReference type="ARBA" id="ARBA00022723"/>
    </source>
</evidence>
<gene>
    <name evidence="13" type="primary">folP</name>
    <name evidence="13" type="ORF">ENX07_04810</name>
</gene>
<dbReference type="NCBIfam" id="TIGR01496">
    <property type="entry name" value="DHPS"/>
    <property type="match status" value="1"/>
</dbReference>
<keyword evidence="10" id="KW-0289">Folate biosynthesis</keyword>
<evidence type="ECO:0000256" key="2">
    <source>
        <dbReference type="ARBA" id="ARBA00001946"/>
    </source>
</evidence>
<dbReference type="GO" id="GO:0046656">
    <property type="term" value="P:folic acid biosynthetic process"/>
    <property type="evidence" value="ECO:0007669"/>
    <property type="project" value="UniProtKB-KW"/>
</dbReference>
<evidence type="ECO:0000256" key="1">
    <source>
        <dbReference type="ARBA" id="ARBA00000012"/>
    </source>
</evidence>
<evidence type="ECO:0000256" key="3">
    <source>
        <dbReference type="ARBA" id="ARBA00004763"/>
    </source>
</evidence>
<comment type="pathway">
    <text evidence="3">Cofactor biosynthesis; tetrahydrofolate biosynthesis; 7,8-dihydrofolate from 2-amino-4-hydroxy-6-hydroxymethyl-7,8-dihydropteridine diphosphate and 4-aminobenzoate: step 1/2.</text>
</comment>
<comment type="caution">
    <text evidence="13">The sequence shown here is derived from an EMBL/GenBank/DDBJ whole genome shotgun (WGS) entry which is preliminary data.</text>
</comment>
<proteinExistence type="inferred from homology"/>
<evidence type="ECO:0000256" key="7">
    <source>
        <dbReference type="ARBA" id="ARBA00022679"/>
    </source>
</evidence>
<evidence type="ECO:0000256" key="11">
    <source>
        <dbReference type="ARBA" id="ARBA00030193"/>
    </source>
</evidence>
<dbReference type="GO" id="GO:0004156">
    <property type="term" value="F:dihydropteroate synthase activity"/>
    <property type="evidence" value="ECO:0007669"/>
    <property type="project" value="UniProtKB-EC"/>
</dbReference>
<dbReference type="GO" id="GO:0046654">
    <property type="term" value="P:tetrahydrofolate biosynthetic process"/>
    <property type="evidence" value="ECO:0007669"/>
    <property type="project" value="TreeGrafter"/>
</dbReference>
<dbReference type="InterPro" id="IPR045031">
    <property type="entry name" value="DHP_synth-like"/>
</dbReference>
<keyword evidence="7 13" id="KW-0808">Transferase</keyword>
<evidence type="ECO:0000256" key="9">
    <source>
        <dbReference type="ARBA" id="ARBA00022842"/>
    </source>
</evidence>